<keyword evidence="8" id="KW-1185">Reference proteome</keyword>
<feature type="DNA-binding region" description="H-T-H motif" evidence="5">
    <location>
        <begin position="53"/>
        <end position="72"/>
    </location>
</feature>
<gene>
    <name evidence="7" type="ORF">ACFQ35_10115</name>
</gene>
<name>A0ABW3V4B2_9HYPH</name>
<dbReference type="SUPFAM" id="SSF46689">
    <property type="entry name" value="Homeodomain-like"/>
    <property type="match status" value="2"/>
</dbReference>
<feature type="DNA-binding region" description="H-T-H motif" evidence="5">
    <location>
        <begin position="258"/>
        <end position="277"/>
    </location>
</feature>
<dbReference type="EMBL" id="JBHTMA010000036">
    <property type="protein sequence ID" value="MFD1227489.1"/>
    <property type="molecule type" value="Genomic_DNA"/>
</dbReference>
<feature type="domain" description="HTH tetR-type" evidence="6">
    <location>
        <begin position="235"/>
        <end position="295"/>
    </location>
</feature>
<dbReference type="Pfam" id="PF00440">
    <property type="entry name" value="TetR_N"/>
    <property type="match status" value="2"/>
</dbReference>
<dbReference type="Gene3D" id="1.10.357.10">
    <property type="entry name" value="Tetracycline Repressor, domain 2"/>
    <property type="match status" value="2"/>
</dbReference>
<evidence type="ECO:0000256" key="1">
    <source>
        <dbReference type="ARBA" id="ARBA00022491"/>
    </source>
</evidence>
<evidence type="ECO:0000313" key="7">
    <source>
        <dbReference type="EMBL" id="MFD1227489.1"/>
    </source>
</evidence>
<keyword evidence="2" id="KW-0805">Transcription regulation</keyword>
<dbReference type="PANTHER" id="PTHR30055">
    <property type="entry name" value="HTH-TYPE TRANSCRIPTIONAL REGULATOR RUTR"/>
    <property type="match status" value="1"/>
</dbReference>
<dbReference type="PANTHER" id="PTHR30055:SF175">
    <property type="entry name" value="HTH-TYPE TRANSCRIPTIONAL REPRESSOR KSTR2"/>
    <property type="match status" value="1"/>
</dbReference>
<sequence>MCNRSSRMPSGAGRDLTEGLATNYDCSRYERQKQRILDAAVILLNEKGIQGMTLADVGKALDLKTTAVTYYFRRKEHLIIAIYEDTLERLTLMARSAGQENTPRKRVTRYLDLYSCAFADTLQNEGRPVANLSELRSIDATARARLFEQYRIFFREVRSFFGPAADEDHRRLFTVRAHILIEAVFWQNVWLGQFAIGDFPNVRQRFLDILDGGLAWEFHTSNNALFLEPDAIASSVEQESFLCAATKLINDIGYRGASVTRIMAELKRTKGSFYHHLDSKDDLINACWQISHSRLTSLYTKVSGTHNSPWKQLSSLLSSVLAIQFNEVFPFLRVTACQSMPPAIRDAALQKTHQITLSIMGILVTGIQEGSIRRIDPLIASHLIISALNAASELQQWREGQSIEEMIKIYTTTLSNGIFDQE</sequence>
<dbReference type="Gene3D" id="1.10.10.60">
    <property type="entry name" value="Homeodomain-like"/>
    <property type="match status" value="1"/>
</dbReference>
<dbReference type="RefSeq" id="WP_289388753.1">
    <property type="nucleotide sequence ID" value="NZ_JAUCBM010000019.1"/>
</dbReference>
<evidence type="ECO:0000256" key="3">
    <source>
        <dbReference type="ARBA" id="ARBA00023125"/>
    </source>
</evidence>
<evidence type="ECO:0000259" key="6">
    <source>
        <dbReference type="PROSITE" id="PS50977"/>
    </source>
</evidence>
<dbReference type="PROSITE" id="PS50977">
    <property type="entry name" value="HTH_TETR_2"/>
    <property type="match status" value="2"/>
</dbReference>
<comment type="caution">
    <text evidence="7">The sequence shown here is derived from an EMBL/GenBank/DDBJ whole genome shotgun (WGS) entry which is preliminary data.</text>
</comment>
<dbReference type="InterPro" id="IPR036271">
    <property type="entry name" value="Tet_transcr_reg_TetR-rel_C_sf"/>
</dbReference>
<keyword evidence="4" id="KW-0804">Transcription</keyword>
<evidence type="ECO:0000256" key="4">
    <source>
        <dbReference type="ARBA" id="ARBA00023163"/>
    </source>
</evidence>
<protein>
    <submittedName>
        <fullName evidence="7">TetR/AcrR family transcriptional regulator</fullName>
    </submittedName>
</protein>
<organism evidence="7 8">
    <name type="scientific">Pseudochrobactrum kiredjianiae</name>
    <dbReference type="NCBI Taxonomy" id="386305"/>
    <lineage>
        <taxon>Bacteria</taxon>
        <taxon>Pseudomonadati</taxon>
        <taxon>Pseudomonadota</taxon>
        <taxon>Alphaproteobacteria</taxon>
        <taxon>Hyphomicrobiales</taxon>
        <taxon>Brucellaceae</taxon>
        <taxon>Pseudochrobactrum</taxon>
    </lineage>
</organism>
<evidence type="ECO:0000256" key="5">
    <source>
        <dbReference type="PROSITE-ProRule" id="PRU00335"/>
    </source>
</evidence>
<proteinExistence type="predicted"/>
<dbReference type="Proteomes" id="UP001597263">
    <property type="component" value="Unassembled WGS sequence"/>
</dbReference>
<evidence type="ECO:0000256" key="2">
    <source>
        <dbReference type="ARBA" id="ARBA00023015"/>
    </source>
</evidence>
<dbReference type="InterPro" id="IPR009057">
    <property type="entry name" value="Homeodomain-like_sf"/>
</dbReference>
<dbReference type="InterPro" id="IPR050109">
    <property type="entry name" value="HTH-type_TetR-like_transc_reg"/>
</dbReference>
<keyword evidence="1" id="KW-0678">Repressor</keyword>
<keyword evidence="3 5" id="KW-0238">DNA-binding</keyword>
<feature type="domain" description="HTH tetR-type" evidence="6">
    <location>
        <begin position="30"/>
        <end position="90"/>
    </location>
</feature>
<dbReference type="InterPro" id="IPR001647">
    <property type="entry name" value="HTH_TetR"/>
</dbReference>
<evidence type="ECO:0000313" key="8">
    <source>
        <dbReference type="Proteomes" id="UP001597263"/>
    </source>
</evidence>
<dbReference type="SUPFAM" id="SSF48498">
    <property type="entry name" value="Tetracyclin repressor-like, C-terminal domain"/>
    <property type="match status" value="1"/>
</dbReference>
<reference evidence="8" key="1">
    <citation type="journal article" date="2019" name="Int. J. Syst. Evol. Microbiol.">
        <title>The Global Catalogue of Microorganisms (GCM) 10K type strain sequencing project: providing services to taxonomists for standard genome sequencing and annotation.</title>
        <authorList>
            <consortium name="The Broad Institute Genomics Platform"/>
            <consortium name="The Broad Institute Genome Sequencing Center for Infectious Disease"/>
            <person name="Wu L."/>
            <person name="Ma J."/>
        </authorList>
    </citation>
    <scope>NUCLEOTIDE SEQUENCE [LARGE SCALE GENOMIC DNA]</scope>
    <source>
        <strain evidence="8">CCUG 49584</strain>
    </source>
</reference>
<accession>A0ABW3V4B2</accession>